<evidence type="ECO:0000313" key="4">
    <source>
        <dbReference type="Proteomes" id="UP000449710"/>
    </source>
</evidence>
<feature type="domain" description="Nucleoside transporter/FeoB GTPase Gate" evidence="2">
    <location>
        <begin position="143"/>
        <end position="240"/>
    </location>
</feature>
<dbReference type="InterPro" id="IPR011642">
    <property type="entry name" value="Gate_dom"/>
</dbReference>
<gene>
    <name evidence="3" type="ORF">ISALK_01560</name>
</gene>
<keyword evidence="1" id="KW-0812">Transmembrane</keyword>
<evidence type="ECO:0000313" key="3">
    <source>
        <dbReference type="EMBL" id="NBG87178.1"/>
    </source>
</evidence>
<dbReference type="RefSeq" id="WP_160718470.1">
    <property type="nucleotide sequence ID" value="NZ_SUMG01000001.1"/>
</dbReference>
<proteinExistence type="predicted"/>
<name>A0AA44BCR8_9CLOT</name>
<evidence type="ECO:0000256" key="1">
    <source>
        <dbReference type="SAM" id="Phobius"/>
    </source>
</evidence>
<feature type="transmembrane region" description="Helical" evidence="1">
    <location>
        <begin position="327"/>
        <end position="345"/>
    </location>
</feature>
<keyword evidence="1" id="KW-1133">Transmembrane helix</keyword>
<feature type="transmembrane region" description="Helical" evidence="1">
    <location>
        <begin position="399"/>
        <end position="423"/>
    </location>
</feature>
<feature type="transmembrane region" description="Helical" evidence="1">
    <location>
        <begin position="93"/>
        <end position="120"/>
    </location>
</feature>
<sequence>MAKNTEGPQSNVIFERKSLLKFALPSLIGLILFVIPLPYDGNFTIGVGRMADLFRESFGDMLPALMVAVVSLSALLSLIVAAAKPKLVMHHPFLKNLLAVGPLWLISRVLGAFFILMTFYEIGPGFVTSGATGGTILYELLPTLATWFFFAGFLLPLLLDFGAMDYLGTLIRKLMRPLFRVPGRSAIDGIASWIGSGPVGVVLTDKQYQKRFYTAQEASIISVCFSIVSLPFAVVVAQFLELQHVFLQFYFTISFASFIAALILPRIPPLTKKSEDYYDGGEKNINEEVPDDRSLHNYAVEKGILRAKDANGATGVIVDGTKTVIDIYLSLMPLVMAWGTLSLIIVEHTPIFTWISYPLIPLLNLLQVPGAEVAAPAVVVGFADMFLPAILVSNLEYEITRFIIGAMSFTQLVYLSETGAVILKSKIPMNLLDLFIVFLQRTIITLPIVVLIAHWIY</sequence>
<reference evidence="3 4" key="1">
    <citation type="submission" date="2019-04" db="EMBL/GenBank/DDBJ databases">
        <title>Isachenkonia alkalipeptolytica gen. nov. sp. nov. a new anaerobic, alkiliphilic organothrophic bacterium capable to reduce synthesized ferrihydrite isolated from a soda lake.</title>
        <authorList>
            <person name="Toshchakov S.V."/>
            <person name="Zavarzina D.G."/>
            <person name="Zhilina T.N."/>
            <person name="Kostrikina N.A."/>
            <person name="Kublanov I.V."/>
        </authorList>
    </citation>
    <scope>NUCLEOTIDE SEQUENCE [LARGE SCALE GENOMIC DNA]</scope>
    <source>
        <strain evidence="3 4">Z-1701</strain>
    </source>
</reference>
<feature type="transmembrane region" description="Helical" evidence="1">
    <location>
        <begin position="246"/>
        <end position="264"/>
    </location>
</feature>
<dbReference type="Proteomes" id="UP000449710">
    <property type="component" value="Unassembled WGS sequence"/>
</dbReference>
<feature type="transmembrane region" description="Helical" evidence="1">
    <location>
        <begin position="147"/>
        <end position="167"/>
    </location>
</feature>
<dbReference type="AlphaFoldDB" id="A0AA44BCR8"/>
<protein>
    <submittedName>
        <fullName evidence="3">YjiH family protein</fullName>
    </submittedName>
</protein>
<feature type="transmembrane region" description="Helical" evidence="1">
    <location>
        <begin position="435"/>
        <end position="456"/>
    </location>
</feature>
<organism evidence="3 4">
    <name type="scientific">Isachenkonia alkalipeptolytica</name>
    <dbReference type="NCBI Taxonomy" id="2565777"/>
    <lineage>
        <taxon>Bacteria</taxon>
        <taxon>Bacillati</taxon>
        <taxon>Bacillota</taxon>
        <taxon>Clostridia</taxon>
        <taxon>Eubacteriales</taxon>
        <taxon>Clostridiaceae</taxon>
        <taxon>Isachenkonia</taxon>
    </lineage>
</organism>
<feature type="transmembrane region" description="Helical" evidence="1">
    <location>
        <begin position="61"/>
        <end position="81"/>
    </location>
</feature>
<dbReference type="Pfam" id="PF07670">
    <property type="entry name" value="Gate"/>
    <property type="match status" value="1"/>
</dbReference>
<dbReference type="EMBL" id="SUMG01000001">
    <property type="protein sequence ID" value="NBG87178.1"/>
    <property type="molecule type" value="Genomic_DNA"/>
</dbReference>
<keyword evidence="4" id="KW-1185">Reference proteome</keyword>
<feature type="transmembrane region" description="Helical" evidence="1">
    <location>
        <begin position="218"/>
        <end position="240"/>
    </location>
</feature>
<evidence type="ECO:0000259" key="2">
    <source>
        <dbReference type="Pfam" id="PF07670"/>
    </source>
</evidence>
<accession>A0AA44BCR8</accession>
<comment type="caution">
    <text evidence="3">The sequence shown here is derived from an EMBL/GenBank/DDBJ whole genome shotgun (WGS) entry which is preliminary data.</text>
</comment>
<keyword evidence="1" id="KW-0472">Membrane</keyword>
<feature type="transmembrane region" description="Helical" evidence="1">
    <location>
        <begin position="373"/>
        <end position="393"/>
    </location>
</feature>
<feature type="transmembrane region" description="Helical" evidence="1">
    <location>
        <begin position="20"/>
        <end position="39"/>
    </location>
</feature>